<dbReference type="GO" id="GO:0005247">
    <property type="term" value="F:voltage-gated chloride channel activity"/>
    <property type="evidence" value="ECO:0007669"/>
    <property type="project" value="TreeGrafter"/>
</dbReference>
<accession>A0A7G1HW97</accession>
<keyword evidence="6 8" id="KW-0472">Membrane</keyword>
<evidence type="ECO:0000313" key="9">
    <source>
        <dbReference type="EMBL" id="BCI63082.1"/>
    </source>
</evidence>
<evidence type="ECO:0000256" key="5">
    <source>
        <dbReference type="ARBA" id="ARBA00023065"/>
    </source>
</evidence>
<keyword evidence="3 8" id="KW-0812">Transmembrane</keyword>
<dbReference type="Pfam" id="PF00654">
    <property type="entry name" value="Voltage_CLC"/>
    <property type="match status" value="1"/>
</dbReference>
<gene>
    <name evidence="9" type="ORF">Cop2CBH44_14350</name>
</gene>
<dbReference type="InterPro" id="IPR001807">
    <property type="entry name" value="ClC"/>
</dbReference>
<evidence type="ECO:0000256" key="7">
    <source>
        <dbReference type="ARBA" id="ARBA00023214"/>
    </source>
</evidence>
<evidence type="ECO:0000313" key="10">
    <source>
        <dbReference type="Proteomes" id="UP000594042"/>
    </source>
</evidence>
<feature type="transmembrane region" description="Helical" evidence="8">
    <location>
        <begin position="182"/>
        <end position="207"/>
    </location>
</feature>
<dbReference type="Proteomes" id="UP000594042">
    <property type="component" value="Chromosome"/>
</dbReference>
<keyword evidence="5" id="KW-0406">Ion transport</keyword>
<dbReference type="GO" id="GO:0005886">
    <property type="term" value="C:plasma membrane"/>
    <property type="evidence" value="ECO:0007669"/>
    <property type="project" value="TreeGrafter"/>
</dbReference>
<dbReference type="PANTHER" id="PTHR45711">
    <property type="entry name" value="CHLORIDE CHANNEL PROTEIN"/>
    <property type="match status" value="1"/>
</dbReference>
<dbReference type="KEGG" id="copr:Cop2CBH44_14350"/>
<feature type="transmembrane region" description="Helical" evidence="8">
    <location>
        <begin position="258"/>
        <end position="281"/>
    </location>
</feature>
<name>A0A7G1HW97_9BACT</name>
<evidence type="ECO:0000256" key="6">
    <source>
        <dbReference type="ARBA" id="ARBA00023136"/>
    </source>
</evidence>
<feature type="transmembrane region" description="Helical" evidence="8">
    <location>
        <begin position="48"/>
        <end position="68"/>
    </location>
</feature>
<evidence type="ECO:0000256" key="2">
    <source>
        <dbReference type="ARBA" id="ARBA00022448"/>
    </source>
</evidence>
<dbReference type="RefSeq" id="WP_200755803.1">
    <property type="nucleotide sequence ID" value="NZ_AP023322.1"/>
</dbReference>
<feature type="transmembrane region" description="Helical" evidence="8">
    <location>
        <begin position="388"/>
        <end position="410"/>
    </location>
</feature>
<dbReference type="EMBL" id="AP023322">
    <property type="protein sequence ID" value="BCI63082.1"/>
    <property type="molecule type" value="Genomic_DNA"/>
</dbReference>
<dbReference type="PRINTS" id="PR00762">
    <property type="entry name" value="CLCHANNEL"/>
</dbReference>
<keyword evidence="10" id="KW-1185">Reference proteome</keyword>
<keyword evidence="2" id="KW-0813">Transport</keyword>
<keyword evidence="4 8" id="KW-1133">Transmembrane helix</keyword>
<dbReference type="CDD" id="cd01031">
    <property type="entry name" value="EriC"/>
    <property type="match status" value="1"/>
</dbReference>
<reference evidence="10" key="1">
    <citation type="submission" date="2020-07" db="EMBL/GenBank/DDBJ databases">
        <title>Complete genome sequencing of Coprobacter sp. strain 2CBH44.</title>
        <authorList>
            <person name="Sakamoto M."/>
            <person name="Murakami T."/>
            <person name="Mori H."/>
        </authorList>
    </citation>
    <scope>NUCLEOTIDE SEQUENCE [LARGE SCALE GENOMIC DNA]</scope>
    <source>
        <strain evidence="10">2CBH44</strain>
    </source>
</reference>
<keyword evidence="7" id="KW-0868">Chloride</keyword>
<comment type="subcellular location">
    <subcellularLocation>
        <location evidence="1">Membrane</location>
        <topology evidence="1">Multi-pass membrane protein</topology>
    </subcellularLocation>
</comment>
<feature type="transmembrane region" description="Helical" evidence="8">
    <location>
        <begin position="7"/>
        <end position="28"/>
    </location>
</feature>
<dbReference type="SUPFAM" id="SSF81340">
    <property type="entry name" value="Clc chloride channel"/>
    <property type="match status" value="1"/>
</dbReference>
<dbReference type="PANTHER" id="PTHR45711:SF6">
    <property type="entry name" value="CHLORIDE CHANNEL PROTEIN"/>
    <property type="match status" value="1"/>
</dbReference>
<evidence type="ECO:0000256" key="3">
    <source>
        <dbReference type="ARBA" id="ARBA00022692"/>
    </source>
</evidence>
<dbReference type="InterPro" id="IPR014743">
    <property type="entry name" value="Cl-channel_core"/>
</dbReference>
<feature type="transmembrane region" description="Helical" evidence="8">
    <location>
        <begin position="293"/>
        <end position="312"/>
    </location>
</feature>
<evidence type="ECO:0000256" key="8">
    <source>
        <dbReference type="SAM" id="Phobius"/>
    </source>
</evidence>
<evidence type="ECO:0000256" key="4">
    <source>
        <dbReference type="ARBA" id="ARBA00022989"/>
    </source>
</evidence>
<feature type="transmembrane region" description="Helical" evidence="8">
    <location>
        <begin position="146"/>
        <end position="170"/>
    </location>
</feature>
<feature type="transmembrane region" description="Helical" evidence="8">
    <location>
        <begin position="324"/>
        <end position="345"/>
    </location>
</feature>
<evidence type="ECO:0000256" key="1">
    <source>
        <dbReference type="ARBA" id="ARBA00004141"/>
    </source>
</evidence>
<proteinExistence type="predicted"/>
<feature type="transmembrane region" description="Helical" evidence="8">
    <location>
        <begin position="219"/>
        <end position="238"/>
    </location>
</feature>
<dbReference type="AlphaFoldDB" id="A0A7G1HW97"/>
<protein>
    <submittedName>
        <fullName evidence="9">Voltage-gated chloride channel</fullName>
    </submittedName>
</protein>
<dbReference type="Gene3D" id="1.10.3080.10">
    <property type="entry name" value="Clc chloride channel"/>
    <property type="match status" value="1"/>
</dbReference>
<sequence>MKFSHIKLYVLSLFVGILTGFVTIPYRYLLEKSDIFRAYFFVEHHSWWFHLLTVAIMWIIALFIYISVKKFPIISGSGIPQVEGAIYGRFKFSYPFRLLIAKFWSGVAGIGMGLSLGREGPSVQMGGFIARIIGKWSKANVSEQRYLYTGGASAGLASAFTAPLASTIFIVEEIEKFDSVKIIITSLLASTVSAWMASIILPTNIYAPIQTTWPEEMSTFSLFITFIFFSILLTGAGKLFNSSLLNFQKKFKQMPIPIYWKILIIILLTYLLGFFCTDLLAGGERFLIQQSSPLAYTGIVYLTIIIFIKIFYTPLCYATGFPGGIFLPLLVCGGLLGKWFSLILIQIGLLNAAHTGFFMVIGMSALFSVVVRSPITGIILILEMTQKFNILFPMIIVVSLSYFFSQIVNVKPIYDMLYQRLLPTGLQNSDRRITISFNINDSSYMINKCPYELQLPQGCTIFSAKRHNQELSLKKDKLKSGDELYIELYSRDLETLYRPLRSMANE</sequence>
<organism evidence="9 10">
    <name type="scientific">Coprobacter secundus subsp. similis</name>
    <dbReference type="NCBI Taxonomy" id="2751153"/>
    <lineage>
        <taxon>Bacteria</taxon>
        <taxon>Pseudomonadati</taxon>
        <taxon>Bacteroidota</taxon>
        <taxon>Bacteroidia</taxon>
        <taxon>Bacteroidales</taxon>
        <taxon>Barnesiellaceae</taxon>
        <taxon>Coprobacter</taxon>
    </lineage>
</organism>
<feature type="transmembrane region" description="Helical" evidence="8">
    <location>
        <begin position="357"/>
        <end position="382"/>
    </location>
</feature>